<dbReference type="Gene3D" id="2.60.300.12">
    <property type="entry name" value="HesB-like domain"/>
    <property type="match status" value="1"/>
</dbReference>
<evidence type="ECO:0000313" key="2">
    <source>
        <dbReference type="EMBL" id="MFD1454462.1"/>
    </source>
</evidence>
<dbReference type="SUPFAM" id="SSF89360">
    <property type="entry name" value="HesB-like domain"/>
    <property type="match status" value="1"/>
</dbReference>
<dbReference type="RefSeq" id="WP_203642240.1">
    <property type="nucleotide sequence ID" value="NZ_BOLN01000001.1"/>
</dbReference>
<evidence type="ECO:0000313" key="3">
    <source>
        <dbReference type="Proteomes" id="UP001597189"/>
    </source>
</evidence>
<reference evidence="3" key="1">
    <citation type="journal article" date="2019" name="Int. J. Syst. Evol. Microbiol.">
        <title>The Global Catalogue of Microorganisms (GCM) 10K type strain sequencing project: providing services to taxonomists for standard genome sequencing and annotation.</title>
        <authorList>
            <consortium name="The Broad Institute Genomics Platform"/>
            <consortium name="The Broad Institute Genome Sequencing Center for Infectious Disease"/>
            <person name="Wu L."/>
            <person name="Ma J."/>
        </authorList>
    </citation>
    <scope>NUCLEOTIDE SEQUENCE [LARGE SCALE GENOMIC DNA]</scope>
    <source>
        <strain evidence="3">CCM 8979</strain>
    </source>
</reference>
<evidence type="ECO:0000259" key="1">
    <source>
        <dbReference type="Pfam" id="PF01521"/>
    </source>
</evidence>
<proteinExistence type="predicted"/>
<dbReference type="Proteomes" id="UP001597189">
    <property type="component" value="Unassembled WGS sequence"/>
</dbReference>
<feature type="domain" description="Core" evidence="1">
    <location>
        <begin position="1"/>
        <end position="109"/>
    </location>
</feature>
<gene>
    <name evidence="2" type="ORF">ACFQ44_02055</name>
</gene>
<organism evidence="2 3">
    <name type="scientific">Levilactobacillus lanxiensis</name>
    <dbReference type="NCBI Taxonomy" id="2799568"/>
    <lineage>
        <taxon>Bacteria</taxon>
        <taxon>Bacillati</taxon>
        <taxon>Bacillota</taxon>
        <taxon>Bacilli</taxon>
        <taxon>Lactobacillales</taxon>
        <taxon>Lactobacillaceae</taxon>
        <taxon>Levilactobacillus</taxon>
    </lineage>
</organism>
<accession>A0ABW4CYV3</accession>
<dbReference type="EMBL" id="JBHTOD010000001">
    <property type="protein sequence ID" value="MFD1454462.1"/>
    <property type="molecule type" value="Genomic_DNA"/>
</dbReference>
<name>A0ABW4CYV3_9LACO</name>
<dbReference type="Pfam" id="PF01521">
    <property type="entry name" value="Fe-S_biosyn"/>
    <property type="match status" value="1"/>
</dbReference>
<comment type="caution">
    <text evidence="2">The sequence shown here is derived from an EMBL/GenBank/DDBJ whole genome shotgun (WGS) entry which is preliminary data.</text>
</comment>
<dbReference type="InterPro" id="IPR035903">
    <property type="entry name" value="HesB-like_dom_sf"/>
</dbReference>
<protein>
    <submittedName>
        <fullName evidence="2">Iron-sulfur cluster biosynthesis family protein</fullName>
    </submittedName>
</protein>
<keyword evidence="3" id="KW-1185">Reference proteome</keyword>
<sequence length="134" mass="14725">MKISIKDAAKTYLADNVQPETVLLLTLDDGSNQYSTLGGSCAIGDKFQFVALTQPDPKYSIPVENDAGLNLWTNADTELYLNNGLILDRVFNQLSLRDDTGILDSAVGMITYTAEEKSDLDLKKEMQTLGTRIC</sequence>
<dbReference type="InterPro" id="IPR000361">
    <property type="entry name" value="ATAP_core_dom"/>
</dbReference>